<dbReference type="InterPro" id="IPR011701">
    <property type="entry name" value="MFS"/>
</dbReference>
<feature type="transmembrane region" description="Helical" evidence="7">
    <location>
        <begin position="492"/>
        <end position="513"/>
    </location>
</feature>
<dbReference type="GeneID" id="30981168"/>
<evidence type="ECO:0000256" key="2">
    <source>
        <dbReference type="ARBA" id="ARBA00022448"/>
    </source>
</evidence>
<evidence type="ECO:0000256" key="1">
    <source>
        <dbReference type="ARBA" id="ARBA00004141"/>
    </source>
</evidence>
<dbReference type="FunFam" id="1.20.1250.20:FF:000065">
    <property type="entry name" value="Putative MFS pantothenate transporter"/>
    <property type="match status" value="1"/>
</dbReference>
<evidence type="ECO:0000256" key="4">
    <source>
        <dbReference type="ARBA" id="ARBA00022989"/>
    </source>
</evidence>
<dbReference type="GO" id="GO:0016020">
    <property type="term" value="C:membrane"/>
    <property type="evidence" value="ECO:0007669"/>
    <property type="project" value="UniProtKB-SubCell"/>
</dbReference>
<dbReference type="EMBL" id="KV453916">
    <property type="protein sequence ID" value="ODV77175.1"/>
    <property type="molecule type" value="Genomic_DNA"/>
</dbReference>
<feature type="transmembrane region" description="Helical" evidence="7">
    <location>
        <begin position="281"/>
        <end position="304"/>
    </location>
</feature>
<dbReference type="Proteomes" id="UP000094285">
    <property type="component" value="Unassembled WGS sequence"/>
</dbReference>
<dbReference type="STRING" id="984487.A0A1E4SCF5"/>
<dbReference type="AlphaFoldDB" id="A0A1E4SCF5"/>
<keyword evidence="4 7" id="KW-1133">Transmembrane helix</keyword>
<evidence type="ECO:0000256" key="6">
    <source>
        <dbReference type="ARBA" id="ARBA00037968"/>
    </source>
</evidence>
<feature type="transmembrane region" description="Helical" evidence="7">
    <location>
        <begin position="405"/>
        <end position="424"/>
    </location>
</feature>
<accession>A0A1E4SCF5</accession>
<keyword evidence="9" id="KW-1185">Reference proteome</keyword>
<proteinExistence type="inferred from homology"/>
<feature type="transmembrane region" description="Helical" evidence="7">
    <location>
        <begin position="431"/>
        <end position="453"/>
    </location>
</feature>
<keyword evidence="2" id="KW-0813">Transport</keyword>
<feature type="transmembrane region" description="Helical" evidence="7">
    <location>
        <begin position="249"/>
        <end position="269"/>
    </location>
</feature>
<comment type="similarity">
    <text evidence="6">Belongs to the major facilitator superfamily. Allantoate permease family.</text>
</comment>
<sequence>MLFTEPFKRMKWGFIPIRRIVDEDEFGNQLETSKDEQQELDRGSSLLNDKAGQDLVTVSKVHQLDYEYRDEKDRKWWKFFDEYEYRVNTKSKKRRKWYKWFHDDDTPEEKRVIWKLDLLLTFYSLMAYWIRYLDQTNLTNAYIGGLKESIGMKGNDFVDTQVMYTVGNIIFQIPFMYILYGLPLNYVLPTLDIFWSILTVAAYRVTDVKQLKVIRFFIGGFESSLYIAYHALFASWFKNSTGEIVRRAGFFYFGQFLGILTSGLLSGAIERNLKGVDGHEAWQWIFIIDGIISAVVGVLGFYMIPGTPQDCYSPFLSDEDIRIARKRMIDDQKDAKPSENPVKYFFKKDVWKSIFTSWPIYIVTPWCAFLWNNNNGTSGAYALWLQSLKNSDGKPRYGAGQLQDYTALTPALGILWLTLTCCIADLFESRWAAITFSQIFNMTGNIILAVWHVPERSKWFAFCLQYFGWSMSPSLYTWQGDICRRDIRSRQVVLVLMNMLAQQTTAWTSILVWKTVEAPRYLKGFSITAAASLALLLWTFVVLYFYKRQERQHARENGIILFNSAVDPDFIPGDVQDTASEEELKKR</sequence>
<dbReference type="GO" id="GO:0022857">
    <property type="term" value="F:transmembrane transporter activity"/>
    <property type="evidence" value="ECO:0007669"/>
    <property type="project" value="InterPro"/>
</dbReference>
<evidence type="ECO:0000256" key="5">
    <source>
        <dbReference type="ARBA" id="ARBA00023136"/>
    </source>
</evidence>
<dbReference type="OrthoDB" id="3639251at2759"/>
<dbReference type="SUPFAM" id="SSF103473">
    <property type="entry name" value="MFS general substrate transporter"/>
    <property type="match status" value="1"/>
</dbReference>
<evidence type="ECO:0000313" key="8">
    <source>
        <dbReference type="EMBL" id="ODV77175.1"/>
    </source>
</evidence>
<gene>
    <name evidence="8" type="ORF">CANTADRAFT_23998</name>
</gene>
<dbReference type="PANTHER" id="PTHR43791:SF15">
    <property type="entry name" value="TRANSPORTER SEO1-RELATED"/>
    <property type="match status" value="1"/>
</dbReference>
<dbReference type="InterPro" id="IPR036259">
    <property type="entry name" value="MFS_trans_sf"/>
</dbReference>
<feature type="transmembrane region" description="Helical" evidence="7">
    <location>
        <begin position="525"/>
        <end position="546"/>
    </location>
</feature>
<dbReference type="Pfam" id="PF07690">
    <property type="entry name" value="MFS_1"/>
    <property type="match status" value="1"/>
</dbReference>
<evidence type="ECO:0000256" key="7">
    <source>
        <dbReference type="SAM" id="Phobius"/>
    </source>
</evidence>
<name>A0A1E4SCF5_9ASCO</name>
<evidence type="ECO:0000256" key="3">
    <source>
        <dbReference type="ARBA" id="ARBA00022692"/>
    </source>
</evidence>
<dbReference type="Gene3D" id="1.20.1250.20">
    <property type="entry name" value="MFS general substrate transporter like domains"/>
    <property type="match status" value="1"/>
</dbReference>
<protein>
    <submittedName>
        <fullName evidence="8">MFS general substrate transporter</fullName>
    </submittedName>
</protein>
<feature type="transmembrane region" description="Helical" evidence="7">
    <location>
        <begin position="213"/>
        <end position="237"/>
    </location>
</feature>
<keyword evidence="3 7" id="KW-0812">Transmembrane</keyword>
<dbReference type="RefSeq" id="XP_020062297.1">
    <property type="nucleotide sequence ID" value="XM_020207031.1"/>
</dbReference>
<feature type="transmembrane region" description="Helical" evidence="7">
    <location>
        <begin position="186"/>
        <end position="206"/>
    </location>
</feature>
<reference evidence="9" key="1">
    <citation type="submission" date="2016-05" db="EMBL/GenBank/DDBJ databases">
        <title>Comparative genomics of biotechnologically important yeasts.</title>
        <authorList>
            <consortium name="DOE Joint Genome Institute"/>
            <person name="Riley R."/>
            <person name="Haridas S."/>
            <person name="Wolfe K.H."/>
            <person name="Lopes M.R."/>
            <person name="Hittinger C.T."/>
            <person name="Goker M."/>
            <person name="Salamov A."/>
            <person name="Wisecaver J."/>
            <person name="Long T.M."/>
            <person name="Aerts A.L."/>
            <person name="Barry K."/>
            <person name="Choi C."/>
            <person name="Clum A."/>
            <person name="Coughlan A.Y."/>
            <person name="Deshpande S."/>
            <person name="Douglass A.P."/>
            <person name="Hanson S.J."/>
            <person name="Klenk H.-P."/>
            <person name="Labutti K."/>
            <person name="Lapidus A."/>
            <person name="Lindquist E."/>
            <person name="Lipzen A."/>
            <person name="Meier-Kolthoff J.P."/>
            <person name="Ohm R.A."/>
            <person name="Otillar R.P."/>
            <person name="Pangilinan J."/>
            <person name="Peng Y."/>
            <person name="Rokas A."/>
            <person name="Rosa C.A."/>
            <person name="Scheuner C."/>
            <person name="Sibirny A.A."/>
            <person name="Slot J.C."/>
            <person name="Stielow J.B."/>
            <person name="Sun H."/>
            <person name="Kurtzman C.P."/>
            <person name="Blackwell M."/>
            <person name="Grigoriev I.V."/>
            <person name="Jeffries T.W."/>
        </authorList>
    </citation>
    <scope>NUCLEOTIDE SEQUENCE [LARGE SCALE GENOMIC DNA]</scope>
    <source>
        <strain evidence="9">NRRL Y-17324</strain>
    </source>
</reference>
<keyword evidence="5 7" id="KW-0472">Membrane</keyword>
<dbReference type="PANTHER" id="PTHR43791">
    <property type="entry name" value="PERMEASE-RELATED"/>
    <property type="match status" value="1"/>
</dbReference>
<comment type="subcellular location">
    <subcellularLocation>
        <location evidence="1">Membrane</location>
        <topology evidence="1">Multi-pass membrane protein</topology>
    </subcellularLocation>
</comment>
<evidence type="ECO:0000313" key="9">
    <source>
        <dbReference type="Proteomes" id="UP000094285"/>
    </source>
</evidence>
<organism evidence="8 9">
    <name type="scientific">Suhomyces tanzawaensis NRRL Y-17324</name>
    <dbReference type="NCBI Taxonomy" id="984487"/>
    <lineage>
        <taxon>Eukaryota</taxon>
        <taxon>Fungi</taxon>
        <taxon>Dikarya</taxon>
        <taxon>Ascomycota</taxon>
        <taxon>Saccharomycotina</taxon>
        <taxon>Pichiomycetes</taxon>
        <taxon>Debaryomycetaceae</taxon>
        <taxon>Suhomyces</taxon>
    </lineage>
</organism>